<feature type="domain" description="EF-1-gamma C-terminal" evidence="5">
    <location>
        <begin position="284"/>
        <end position="443"/>
    </location>
</feature>
<dbReference type="Gene3D" id="1.20.1050.10">
    <property type="match status" value="1"/>
</dbReference>
<evidence type="ECO:0000259" key="5">
    <source>
        <dbReference type="PROSITE" id="PS50040"/>
    </source>
</evidence>
<dbReference type="InterPro" id="IPR010987">
    <property type="entry name" value="Glutathione-S-Trfase_C-like"/>
</dbReference>
<feature type="domain" description="GST C-terminal" evidence="7">
    <location>
        <begin position="104"/>
        <end position="237"/>
    </location>
</feature>
<feature type="domain" description="GST N-terminal" evidence="6">
    <location>
        <begin position="21"/>
        <end position="103"/>
    </location>
</feature>
<dbReference type="GeneID" id="101857155"/>
<dbReference type="GO" id="GO:0003746">
    <property type="term" value="F:translation elongation factor activity"/>
    <property type="evidence" value="ECO:0007669"/>
    <property type="project" value="UniProtKB-KW"/>
</dbReference>
<keyword evidence="1 3" id="KW-0251">Elongation factor</keyword>
<evidence type="ECO:0000313" key="8">
    <source>
        <dbReference type="Proteomes" id="UP000694888"/>
    </source>
</evidence>
<dbReference type="SUPFAM" id="SSF47616">
    <property type="entry name" value="GST C-terminal domain-like"/>
    <property type="match status" value="1"/>
</dbReference>
<keyword evidence="2 3" id="KW-0648">Protein biosynthesis</keyword>
<dbReference type="Gene3D" id="3.30.70.1010">
    <property type="entry name" value="Translation elongation factor EF1B, gamma chain, conserved domain"/>
    <property type="match status" value="1"/>
</dbReference>
<evidence type="ECO:0000259" key="7">
    <source>
        <dbReference type="PROSITE" id="PS50405"/>
    </source>
</evidence>
<dbReference type="CDD" id="cd03181">
    <property type="entry name" value="GST_C_EF1Bgamma_like"/>
    <property type="match status" value="1"/>
</dbReference>
<protein>
    <submittedName>
        <fullName evidence="9">Elongation factor 1-gamma</fullName>
    </submittedName>
</protein>
<evidence type="ECO:0000313" key="9">
    <source>
        <dbReference type="RefSeq" id="XP_005089146.2"/>
    </source>
</evidence>
<dbReference type="Proteomes" id="UP000694888">
    <property type="component" value="Unplaced"/>
</dbReference>
<feature type="compositionally biased region" description="Basic and acidic residues" evidence="4">
    <location>
        <begin position="242"/>
        <end position="254"/>
    </location>
</feature>
<dbReference type="SFLD" id="SFLDG00358">
    <property type="entry name" value="Main_(cytGST)"/>
    <property type="match status" value="1"/>
</dbReference>
<evidence type="ECO:0000256" key="3">
    <source>
        <dbReference type="PROSITE-ProRule" id="PRU00519"/>
    </source>
</evidence>
<dbReference type="InterPro" id="IPR036282">
    <property type="entry name" value="Glutathione-S-Trfase_C_sf"/>
</dbReference>
<dbReference type="Gene3D" id="3.40.30.10">
    <property type="entry name" value="Glutaredoxin"/>
    <property type="match status" value="1"/>
</dbReference>
<dbReference type="PROSITE" id="PS50040">
    <property type="entry name" value="EF1G_C"/>
    <property type="match status" value="1"/>
</dbReference>
<name>A0ABM0JAE9_APLCA</name>
<dbReference type="PANTHER" id="PTHR43986">
    <property type="entry name" value="ELONGATION FACTOR 1-GAMMA"/>
    <property type="match status" value="1"/>
</dbReference>
<sequence length="443" mass="50414">MDSATKCQQSLLTSFYAGDMAAGTLYTYPQSFRANKVLIAAQYSGADVKVDGSFKLGETNTSAGFLKKFPNGKVPAFEGNDGFTLTESNAIAYYVSNSALHGEDRKSASLVQQWINFSDNEILPAACTWVFPCLGIIQYNKQDTDRAKDQIKKVLTVLNNHLLTRTFVVGERVTLADISLVCNLQSVYEQVLDPEFRKPYQNVNRWFTTVVNQPQVKKVLGEVKLCTKMAVFDAKKYKELHGGGGDEKKKEKLPKQQQQQQPKKEKPAPKPAAEEEEEPKPKESKDPFAALPKGTMNLDEFKRTYSNNDIVKEAVPYFWQNFDKENYSLWFCEYTQPLKGKMTFMVSNLVDGMFQRLEKLRKNAFGSMMVLGPKSDLGIVGLWFWRSQDLAFTLSPDWQIDYESYSWRKLDANSDEAKELLTKFFTQEGDFKGREILDGKIFK</sequence>
<keyword evidence="8" id="KW-1185">Reference proteome</keyword>
<dbReference type="SMART" id="SM01183">
    <property type="entry name" value="EF1G"/>
    <property type="match status" value="1"/>
</dbReference>
<reference evidence="9" key="1">
    <citation type="submission" date="2025-08" db="UniProtKB">
        <authorList>
            <consortium name="RefSeq"/>
        </authorList>
    </citation>
    <scope>IDENTIFICATION</scope>
</reference>
<dbReference type="InterPro" id="IPR036433">
    <property type="entry name" value="EF1B_G_C_sf"/>
</dbReference>
<dbReference type="InterPro" id="IPR036249">
    <property type="entry name" value="Thioredoxin-like_sf"/>
</dbReference>
<dbReference type="CDD" id="cd03044">
    <property type="entry name" value="GST_N_EF1Bgamma"/>
    <property type="match status" value="1"/>
</dbReference>
<dbReference type="Pfam" id="PF02798">
    <property type="entry name" value="GST_N"/>
    <property type="match status" value="1"/>
</dbReference>
<dbReference type="SFLD" id="SFLDS00019">
    <property type="entry name" value="Glutathione_Transferase_(cytos"/>
    <property type="match status" value="1"/>
</dbReference>
<dbReference type="SUPFAM" id="SSF52833">
    <property type="entry name" value="Thioredoxin-like"/>
    <property type="match status" value="1"/>
</dbReference>
<evidence type="ECO:0000256" key="4">
    <source>
        <dbReference type="SAM" id="MobiDB-lite"/>
    </source>
</evidence>
<dbReference type="InterPro" id="IPR040079">
    <property type="entry name" value="Glutathione_S-Trfase"/>
</dbReference>
<dbReference type="RefSeq" id="XP_005089146.2">
    <property type="nucleotide sequence ID" value="XM_005089089.3"/>
</dbReference>
<proteinExistence type="predicted"/>
<evidence type="ECO:0000256" key="2">
    <source>
        <dbReference type="ARBA" id="ARBA00022917"/>
    </source>
</evidence>
<gene>
    <name evidence="9" type="primary">LOC101857155</name>
</gene>
<evidence type="ECO:0000259" key="6">
    <source>
        <dbReference type="PROSITE" id="PS50404"/>
    </source>
</evidence>
<feature type="region of interest" description="Disordered" evidence="4">
    <location>
        <begin position="242"/>
        <end position="292"/>
    </location>
</feature>
<dbReference type="InterPro" id="IPR004045">
    <property type="entry name" value="Glutathione_S-Trfase_N"/>
</dbReference>
<evidence type="ECO:0000256" key="1">
    <source>
        <dbReference type="ARBA" id="ARBA00022768"/>
    </source>
</evidence>
<dbReference type="InterPro" id="IPR050802">
    <property type="entry name" value="EF-GSTs"/>
</dbReference>
<dbReference type="PROSITE" id="PS50404">
    <property type="entry name" value="GST_NTER"/>
    <property type="match status" value="1"/>
</dbReference>
<dbReference type="Pfam" id="PF00043">
    <property type="entry name" value="GST_C"/>
    <property type="match status" value="1"/>
</dbReference>
<dbReference type="PROSITE" id="PS50405">
    <property type="entry name" value="GST_CTER"/>
    <property type="match status" value="1"/>
</dbReference>
<accession>A0ABM0JAE9</accession>
<dbReference type="Pfam" id="PF00647">
    <property type="entry name" value="EF1G"/>
    <property type="match status" value="1"/>
</dbReference>
<dbReference type="PANTHER" id="PTHR43986:SF1">
    <property type="entry name" value="ELONGATION FACTOR 1-GAMMA"/>
    <property type="match status" value="1"/>
</dbReference>
<dbReference type="InterPro" id="IPR004046">
    <property type="entry name" value="GST_C"/>
</dbReference>
<dbReference type="SUPFAM" id="SSF89942">
    <property type="entry name" value="eEF1-gamma domain"/>
    <property type="match status" value="1"/>
</dbReference>
<dbReference type="InterPro" id="IPR001662">
    <property type="entry name" value="EF1B_G_C"/>
</dbReference>
<organism evidence="8 9">
    <name type="scientific">Aplysia californica</name>
    <name type="common">California sea hare</name>
    <dbReference type="NCBI Taxonomy" id="6500"/>
    <lineage>
        <taxon>Eukaryota</taxon>
        <taxon>Metazoa</taxon>
        <taxon>Spiralia</taxon>
        <taxon>Lophotrochozoa</taxon>
        <taxon>Mollusca</taxon>
        <taxon>Gastropoda</taxon>
        <taxon>Heterobranchia</taxon>
        <taxon>Euthyneura</taxon>
        <taxon>Tectipleura</taxon>
        <taxon>Aplysiida</taxon>
        <taxon>Aplysioidea</taxon>
        <taxon>Aplysiidae</taxon>
        <taxon>Aplysia</taxon>
    </lineage>
</organism>